<dbReference type="CDD" id="cd00090">
    <property type="entry name" value="HTH_ARSR"/>
    <property type="match status" value="1"/>
</dbReference>
<evidence type="ECO:0000259" key="4">
    <source>
        <dbReference type="PROSITE" id="PS51118"/>
    </source>
</evidence>
<dbReference type="GO" id="GO:0006355">
    <property type="term" value="P:regulation of DNA-templated transcription"/>
    <property type="evidence" value="ECO:0007669"/>
    <property type="project" value="UniProtKB-ARBA"/>
</dbReference>
<name>A0A1B8HDH3_9GAMM</name>
<gene>
    <name evidence="5" type="ORF">AYY17_03605</name>
</gene>
<sequence>MNKIEVVSEIEVTLSVIGGKYKPLILNLLSDKTVQRFGEIRTYIANISQKTLTNQLRELEADGLVTREIFAEVPPRVEYTITDKGRSLIPILMLMCDWGYNNMGDRYTLLRPECD</sequence>
<dbReference type="InterPro" id="IPR036390">
    <property type="entry name" value="WH_DNA-bd_sf"/>
</dbReference>
<keyword evidence="1" id="KW-0805">Transcription regulation</keyword>
<feature type="domain" description="HTH hxlR-type" evidence="4">
    <location>
        <begin position="8"/>
        <end position="107"/>
    </location>
</feature>
<evidence type="ECO:0000256" key="3">
    <source>
        <dbReference type="ARBA" id="ARBA00023163"/>
    </source>
</evidence>
<proteinExistence type="predicted"/>
<dbReference type="Gene3D" id="1.10.10.10">
    <property type="entry name" value="Winged helix-like DNA-binding domain superfamily/Winged helix DNA-binding domain"/>
    <property type="match status" value="1"/>
</dbReference>
<dbReference type="InterPro" id="IPR011991">
    <property type="entry name" value="ArsR-like_HTH"/>
</dbReference>
<organism evidence="5 6">
    <name type="scientific">Morganella psychrotolerans</name>
    <dbReference type="NCBI Taxonomy" id="368603"/>
    <lineage>
        <taxon>Bacteria</taxon>
        <taxon>Pseudomonadati</taxon>
        <taxon>Pseudomonadota</taxon>
        <taxon>Gammaproteobacteria</taxon>
        <taxon>Enterobacterales</taxon>
        <taxon>Morganellaceae</taxon>
        <taxon>Morganella</taxon>
    </lineage>
</organism>
<keyword evidence="2" id="KW-0238">DNA-binding</keyword>
<dbReference type="GO" id="GO:0003677">
    <property type="term" value="F:DNA binding"/>
    <property type="evidence" value="ECO:0007669"/>
    <property type="project" value="UniProtKB-KW"/>
</dbReference>
<dbReference type="InterPro" id="IPR002577">
    <property type="entry name" value="HTH_HxlR"/>
</dbReference>
<dbReference type="AlphaFoldDB" id="A0A1B8HDH3"/>
<dbReference type="STRING" id="368603.AYY16_16395"/>
<dbReference type="SUPFAM" id="SSF46785">
    <property type="entry name" value="Winged helix' DNA-binding domain"/>
    <property type="match status" value="1"/>
</dbReference>
<evidence type="ECO:0000256" key="1">
    <source>
        <dbReference type="ARBA" id="ARBA00023015"/>
    </source>
</evidence>
<protein>
    <submittedName>
        <fullName evidence="5">HxlR family transcriptional regulator</fullName>
    </submittedName>
</protein>
<dbReference type="RefSeq" id="WP_067423007.1">
    <property type="nucleotide sequence ID" value="NZ_LZEX01000012.1"/>
</dbReference>
<dbReference type="EMBL" id="LZEX01000012">
    <property type="protein sequence ID" value="OBU07133.1"/>
    <property type="molecule type" value="Genomic_DNA"/>
</dbReference>
<evidence type="ECO:0000313" key="5">
    <source>
        <dbReference type="EMBL" id="OBU07133.1"/>
    </source>
</evidence>
<reference evidence="5 6" key="1">
    <citation type="submission" date="2016-06" db="EMBL/GenBank/DDBJ databases">
        <authorList>
            <person name="Kjaerup R.B."/>
            <person name="Dalgaard T.S."/>
            <person name="Juul-Madsen H.R."/>
        </authorList>
    </citation>
    <scope>NUCLEOTIDE SEQUENCE [LARGE SCALE GENOMIC DNA]</scope>
    <source>
        <strain evidence="5 6">GCSL-Mp3</strain>
    </source>
</reference>
<dbReference type="Pfam" id="PF01638">
    <property type="entry name" value="HxlR"/>
    <property type="match status" value="1"/>
</dbReference>
<comment type="caution">
    <text evidence="5">The sequence shown here is derived from an EMBL/GenBank/DDBJ whole genome shotgun (WGS) entry which is preliminary data.</text>
</comment>
<dbReference type="PANTHER" id="PTHR33204">
    <property type="entry name" value="TRANSCRIPTIONAL REGULATOR, MARR FAMILY"/>
    <property type="match status" value="1"/>
</dbReference>
<evidence type="ECO:0000256" key="2">
    <source>
        <dbReference type="ARBA" id="ARBA00023125"/>
    </source>
</evidence>
<evidence type="ECO:0000313" key="6">
    <source>
        <dbReference type="Proteomes" id="UP000092247"/>
    </source>
</evidence>
<keyword evidence="3" id="KW-0804">Transcription</keyword>
<dbReference type="InterPro" id="IPR036388">
    <property type="entry name" value="WH-like_DNA-bd_sf"/>
</dbReference>
<dbReference type="PROSITE" id="PS51118">
    <property type="entry name" value="HTH_HXLR"/>
    <property type="match status" value="1"/>
</dbReference>
<dbReference type="PANTHER" id="PTHR33204:SF29">
    <property type="entry name" value="TRANSCRIPTIONAL REGULATOR"/>
    <property type="match status" value="1"/>
</dbReference>
<dbReference type="Proteomes" id="UP000092247">
    <property type="component" value="Unassembled WGS sequence"/>
</dbReference>
<accession>A0A1B8HDH3</accession>